<keyword evidence="2" id="KW-1185">Reference proteome</keyword>
<proteinExistence type="predicted"/>
<accession>A0A6G1FBX7</accession>
<comment type="caution">
    <text evidence="1">The sequence shown here is derived from an EMBL/GenBank/DDBJ whole genome shotgun (WGS) entry which is preliminary data.</text>
</comment>
<dbReference type="EMBL" id="SPHZ02000001">
    <property type="protein sequence ID" value="KAF0934384.1"/>
    <property type="molecule type" value="Genomic_DNA"/>
</dbReference>
<name>A0A6G1FBX7_9ORYZ</name>
<dbReference type="Proteomes" id="UP000479710">
    <property type="component" value="Unassembled WGS sequence"/>
</dbReference>
<reference evidence="1 2" key="1">
    <citation type="submission" date="2019-11" db="EMBL/GenBank/DDBJ databases">
        <title>Whole genome sequence of Oryza granulata.</title>
        <authorList>
            <person name="Li W."/>
        </authorList>
    </citation>
    <scope>NUCLEOTIDE SEQUENCE [LARGE SCALE GENOMIC DNA]</scope>
    <source>
        <strain evidence="2">cv. Menghai</strain>
        <tissue evidence="1">Leaf</tissue>
    </source>
</reference>
<sequence>MNFPRDQIAAQNEHPIQLNAWTAEKGVDPFGRASWLLWVRNAWSPSRIWKYEPGLKPHQLVHADYVCYCLSHAAPLHWCLNGVSGLKQIALLIVEQRHLHLLQDSKMT</sequence>
<evidence type="ECO:0000313" key="2">
    <source>
        <dbReference type="Proteomes" id="UP000479710"/>
    </source>
</evidence>
<protein>
    <submittedName>
        <fullName evidence="1">Uncharacterized protein</fullName>
    </submittedName>
</protein>
<organism evidence="1 2">
    <name type="scientific">Oryza meyeriana var. granulata</name>
    <dbReference type="NCBI Taxonomy" id="110450"/>
    <lineage>
        <taxon>Eukaryota</taxon>
        <taxon>Viridiplantae</taxon>
        <taxon>Streptophyta</taxon>
        <taxon>Embryophyta</taxon>
        <taxon>Tracheophyta</taxon>
        <taxon>Spermatophyta</taxon>
        <taxon>Magnoliopsida</taxon>
        <taxon>Liliopsida</taxon>
        <taxon>Poales</taxon>
        <taxon>Poaceae</taxon>
        <taxon>BOP clade</taxon>
        <taxon>Oryzoideae</taxon>
        <taxon>Oryzeae</taxon>
        <taxon>Oryzinae</taxon>
        <taxon>Oryza</taxon>
        <taxon>Oryza meyeriana</taxon>
    </lineage>
</organism>
<gene>
    <name evidence="1" type="ORF">E2562_025008</name>
</gene>
<evidence type="ECO:0000313" key="1">
    <source>
        <dbReference type="EMBL" id="KAF0934384.1"/>
    </source>
</evidence>
<dbReference type="AlphaFoldDB" id="A0A6G1FBX7"/>